<evidence type="ECO:0000256" key="1">
    <source>
        <dbReference type="PROSITE-ProRule" id="PRU00023"/>
    </source>
</evidence>
<dbReference type="Pfam" id="PF13637">
    <property type="entry name" value="Ank_4"/>
    <property type="match status" value="1"/>
</dbReference>
<keyword evidence="4" id="KW-1185">Reference proteome</keyword>
<dbReference type="InterPro" id="IPR011990">
    <property type="entry name" value="TPR-like_helical_dom_sf"/>
</dbReference>
<dbReference type="Proteomes" id="UP000631114">
    <property type="component" value="Unassembled WGS sequence"/>
</dbReference>
<dbReference type="InterPro" id="IPR036770">
    <property type="entry name" value="Ankyrin_rpt-contain_sf"/>
</dbReference>
<dbReference type="Gene3D" id="1.25.40.20">
    <property type="entry name" value="Ankyrin repeat-containing domain"/>
    <property type="match status" value="1"/>
</dbReference>
<dbReference type="PANTHER" id="PTHR46224:SF6">
    <property type="entry name" value="ANKYRIN REPEAT FAMILY PROTEIN"/>
    <property type="match status" value="1"/>
</dbReference>
<proteinExistence type="predicted"/>
<protein>
    <submittedName>
        <fullName evidence="3">Uncharacterized protein</fullName>
    </submittedName>
</protein>
<evidence type="ECO:0000313" key="4">
    <source>
        <dbReference type="Proteomes" id="UP000631114"/>
    </source>
</evidence>
<reference evidence="3 4" key="1">
    <citation type="submission" date="2020-10" db="EMBL/GenBank/DDBJ databases">
        <title>The Coptis chinensis genome and diversification of protoberbering-type alkaloids.</title>
        <authorList>
            <person name="Wang B."/>
            <person name="Shu S."/>
            <person name="Song C."/>
            <person name="Liu Y."/>
        </authorList>
    </citation>
    <scope>NUCLEOTIDE SEQUENCE [LARGE SCALE GENOMIC DNA]</scope>
    <source>
        <strain evidence="3">HL-2020</strain>
        <tissue evidence="3">Leaf</tissue>
    </source>
</reference>
<dbReference type="InterPro" id="IPR019734">
    <property type="entry name" value="TPR_rpt"/>
</dbReference>
<keyword evidence="1" id="KW-0040">ANK repeat</keyword>
<dbReference type="PANTHER" id="PTHR46224">
    <property type="entry name" value="ANKYRIN REPEAT FAMILY PROTEIN"/>
    <property type="match status" value="1"/>
</dbReference>
<dbReference type="Gene3D" id="1.25.40.10">
    <property type="entry name" value="Tetratricopeptide repeat domain"/>
    <property type="match status" value="1"/>
</dbReference>
<organism evidence="3 4">
    <name type="scientific">Coptis chinensis</name>
    <dbReference type="NCBI Taxonomy" id="261450"/>
    <lineage>
        <taxon>Eukaryota</taxon>
        <taxon>Viridiplantae</taxon>
        <taxon>Streptophyta</taxon>
        <taxon>Embryophyta</taxon>
        <taxon>Tracheophyta</taxon>
        <taxon>Spermatophyta</taxon>
        <taxon>Magnoliopsida</taxon>
        <taxon>Ranunculales</taxon>
        <taxon>Ranunculaceae</taxon>
        <taxon>Coptidoideae</taxon>
        <taxon>Coptis</taxon>
    </lineage>
</organism>
<accession>A0A835HX51</accession>
<keyword evidence="2" id="KW-0802">TPR repeat</keyword>
<evidence type="ECO:0000313" key="3">
    <source>
        <dbReference type="EMBL" id="KAF9606002.1"/>
    </source>
</evidence>
<dbReference type="OrthoDB" id="20872at2759"/>
<dbReference type="PROSITE" id="PS50088">
    <property type="entry name" value="ANK_REPEAT"/>
    <property type="match status" value="1"/>
</dbReference>
<dbReference type="InterPro" id="IPR002110">
    <property type="entry name" value="Ankyrin_rpt"/>
</dbReference>
<name>A0A835HX51_9MAGN</name>
<dbReference type="PROSITE" id="PS50293">
    <property type="entry name" value="TPR_REGION"/>
    <property type="match status" value="1"/>
</dbReference>
<dbReference type="AlphaFoldDB" id="A0A835HX51"/>
<dbReference type="InterPro" id="IPR051616">
    <property type="entry name" value="Cul2-RING_E3_ligase_SR"/>
</dbReference>
<feature type="repeat" description="ANK" evidence="1">
    <location>
        <begin position="5"/>
        <end position="37"/>
    </location>
</feature>
<dbReference type="EMBL" id="JADFTS010000005">
    <property type="protein sequence ID" value="KAF9606002.1"/>
    <property type="molecule type" value="Genomic_DNA"/>
</dbReference>
<dbReference type="SMART" id="SM00028">
    <property type="entry name" value="TPR"/>
    <property type="match status" value="2"/>
</dbReference>
<evidence type="ECO:0000256" key="2">
    <source>
        <dbReference type="PROSITE-ProRule" id="PRU00339"/>
    </source>
</evidence>
<gene>
    <name evidence="3" type="ORF">IFM89_021328</name>
</gene>
<dbReference type="PROSITE" id="PS50297">
    <property type="entry name" value="ANK_REP_REGION"/>
    <property type="match status" value="1"/>
</dbReference>
<dbReference type="SUPFAM" id="SSF48403">
    <property type="entry name" value="Ankyrin repeat"/>
    <property type="match status" value="1"/>
</dbReference>
<dbReference type="SUPFAM" id="SSF48452">
    <property type="entry name" value="TPR-like"/>
    <property type="match status" value="1"/>
</dbReference>
<dbReference type="Pfam" id="PF00515">
    <property type="entry name" value="TPR_1"/>
    <property type="match status" value="1"/>
</dbReference>
<dbReference type="PROSITE" id="PS50005">
    <property type="entry name" value="TPR"/>
    <property type="match status" value="1"/>
</dbReference>
<comment type="caution">
    <text evidence="3">The sequence shown here is derived from an EMBL/GenBank/DDBJ whole genome shotgun (WGS) entry which is preliminary data.</text>
</comment>
<feature type="repeat" description="TPR" evidence="2">
    <location>
        <begin position="197"/>
        <end position="230"/>
    </location>
</feature>
<sequence length="249" mass="28724">MIRFAGKTPLILASLGGHMGTALYLLDQGANPNTTDDAGFTPLHYVAERGPFPLPSFLFQLIWRLGANIMFFPLSIKLMYAICTFAARFILSHWFDPPGGVYYCKISLLHRTFVKENFFQIEVKAEQSFKEAKLKGEEAFSRNDYLVAIFWYNKAISANPLDKFLLSKRSLCWALTREGDKALDDARKCLEWDPEWAEAHYREGVAWSTLKKYDRAVAAFRQGIDLDPNDKELKVAFQLSFFFFFFFFI</sequence>